<dbReference type="Proteomes" id="UP001642409">
    <property type="component" value="Unassembled WGS sequence"/>
</dbReference>
<reference evidence="2" key="1">
    <citation type="submission" date="2023-06" db="EMBL/GenBank/DDBJ databases">
        <authorList>
            <person name="Kurt Z."/>
        </authorList>
    </citation>
    <scope>NUCLEOTIDE SEQUENCE</scope>
</reference>
<feature type="coiled-coil region" evidence="1">
    <location>
        <begin position="133"/>
        <end position="163"/>
    </location>
</feature>
<evidence type="ECO:0000313" key="4">
    <source>
        <dbReference type="Proteomes" id="UP001642409"/>
    </source>
</evidence>
<accession>A0AA86QPB8</accession>
<organism evidence="2">
    <name type="scientific">Hexamita inflata</name>
    <dbReference type="NCBI Taxonomy" id="28002"/>
    <lineage>
        <taxon>Eukaryota</taxon>
        <taxon>Metamonada</taxon>
        <taxon>Diplomonadida</taxon>
        <taxon>Hexamitidae</taxon>
        <taxon>Hexamitinae</taxon>
        <taxon>Hexamita</taxon>
    </lineage>
</organism>
<evidence type="ECO:0000313" key="2">
    <source>
        <dbReference type="EMBL" id="CAI9961823.1"/>
    </source>
</evidence>
<proteinExistence type="predicted"/>
<evidence type="ECO:0000256" key="1">
    <source>
        <dbReference type="SAM" id="Coils"/>
    </source>
</evidence>
<reference evidence="3 4" key="2">
    <citation type="submission" date="2024-07" db="EMBL/GenBank/DDBJ databases">
        <authorList>
            <person name="Akdeniz Z."/>
        </authorList>
    </citation>
    <scope>NUCLEOTIDE SEQUENCE [LARGE SCALE GENOMIC DNA]</scope>
</reference>
<dbReference type="EMBL" id="CATOUU010000945">
    <property type="protein sequence ID" value="CAI9961823.1"/>
    <property type="molecule type" value="Genomic_DNA"/>
</dbReference>
<protein>
    <submittedName>
        <fullName evidence="3">Hypothetical_protein</fullName>
    </submittedName>
</protein>
<comment type="caution">
    <text evidence="2">The sequence shown here is derived from an EMBL/GenBank/DDBJ whole genome shotgun (WGS) entry which is preliminary data.</text>
</comment>
<sequence length="164" mass="19829">MMKNILKDKLNKSEIDEIEFEEYNTQIKDIGDKIHKLSSKRCEWNKKQKDTTQIIQDIQNLMDERFDLNAKYLVPSSCYKFELKREIYQPKPVRRVKIVIEPTFEMIQLQKQIKELKYKANLCIPWFPEPYALNKYENLQKQAEQLQDKLEDIQDNLINEQTIE</sequence>
<name>A0AA86QPB8_9EUKA</name>
<evidence type="ECO:0000313" key="3">
    <source>
        <dbReference type="EMBL" id="CAL6095440.1"/>
    </source>
</evidence>
<gene>
    <name evidence="2" type="ORF">HINF_LOCUS49468</name>
    <name evidence="3" type="ORF">HINF_LOCUS67948</name>
</gene>
<dbReference type="AlphaFoldDB" id="A0AA86QPB8"/>
<dbReference type="EMBL" id="CAXDID020000476">
    <property type="protein sequence ID" value="CAL6095440.1"/>
    <property type="molecule type" value="Genomic_DNA"/>
</dbReference>
<keyword evidence="4" id="KW-1185">Reference proteome</keyword>
<keyword evidence="1" id="KW-0175">Coiled coil</keyword>